<keyword evidence="4" id="KW-1185">Reference proteome</keyword>
<accession>A0A813AS34</accession>
<keyword evidence="2" id="KW-1133">Transmembrane helix</keyword>
<comment type="caution">
    <text evidence="3">The sequence shown here is derived from an EMBL/GenBank/DDBJ whole genome shotgun (WGS) entry which is preliminary data.</text>
</comment>
<keyword evidence="2" id="KW-0812">Transmembrane</keyword>
<evidence type="ECO:0000256" key="2">
    <source>
        <dbReference type="SAM" id="Phobius"/>
    </source>
</evidence>
<dbReference type="Proteomes" id="UP000601435">
    <property type="component" value="Unassembled WGS sequence"/>
</dbReference>
<comment type="similarity">
    <text evidence="1">Belongs to the protein-tyrosine phosphatase family. Non-receptor class dual specificity subfamily.</text>
</comment>
<feature type="non-terminal residue" evidence="3">
    <location>
        <position position="1"/>
    </location>
</feature>
<evidence type="ECO:0000256" key="1">
    <source>
        <dbReference type="ARBA" id="ARBA00008601"/>
    </source>
</evidence>
<gene>
    <name evidence="3" type="primary">DUSP12</name>
    <name evidence="3" type="ORF">SNEC2469_LOCUS28736</name>
</gene>
<evidence type="ECO:0000313" key="4">
    <source>
        <dbReference type="Proteomes" id="UP000601435"/>
    </source>
</evidence>
<dbReference type="PANTHER" id="PTHR45848">
    <property type="entry name" value="DUAL SPECIFICITY PROTEIN PHOSPHATASE 12 FAMILY MEMBER"/>
    <property type="match status" value="1"/>
</dbReference>
<feature type="transmembrane region" description="Helical" evidence="2">
    <location>
        <begin position="662"/>
        <end position="683"/>
    </location>
</feature>
<evidence type="ECO:0000313" key="3">
    <source>
        <dbReference type="EMBL" id="CAE7878399.1"/>
    </source>
</evidence>
<dbReference type="AlphaFoldDB" id="A0A813AS34"/>
<dbReference type="EMBL" id="CAJNJA010063108">
    <property type="protein sequence ID" value="CAE7878399.1"/>
    <property type="molecule type" value="Genomic_DNA"/>
</dbReference>
<proteinExistence type="inferred from homology"/>
<feature type="transmembrane region" description="Helical" evidence="2">
    <location>
        <begin position="567"/>
        <end position="585"/>
    </location>
</feature>
<keyword evidence="2" id="KW-0472">Membrane</keyword>
<feature type="transmembrane region" description="Helical" evidence="2">
    <location>
        <begin position="535"/>
        <end position="555"/>
    </location>
</feature>
<name>A0A813AS34_9DINO</name>
<organism evidence="3 4">
    <name type="scientific">Symbiodinium necroappetens</name>
    <dbReference type="NCBI Taxonomy" id="1628268"/>
    <lineage>
        <taxon>Eukaryota</taxon>
        <taxon>Sar</taxon>
        <taxon>Alveolata</taxon>
        <taxon>Dinophyceae</taxon>
        <taxon>Suessiales</taxon>
        <taxon>Symbiodiniaceae</taxon>
        <taxon>Symbiodinium</taxon>
    </lineage>
</organism>
<sequence>AVGAISGACVLLLAAGEEPEALLASRFRCHVEPTEAALREAASLVQEAFLAPPPLVSYDVEPGDSSEEEGGSQEGIRLRVRLRREGDDKWGIKWHKQMFKSSHRLVVDEVVEGSLIDRWNECQPAGLQVRYGDRLERINGISIGRSAAEAAPKFRAELQKEEIRALFWRPGSAEPRKQTGAAVAVTLAASPSCGGLSAAIAVAAAHALTYTEASEGSSSSLDELLQQLSEGREASLDHWQSALQCMAPVQAAAGAPVVRQDFEERADPGNGSVTEHSLGEVPNEAIAVDSDPDAVNGGAMPERTPEWTYFCRKCGAALFHDLDVLQHQRGGQRQAGYGDWRADRQAEAAAGTKVDCTSLFVQPMKWMGDLHDQSGRLVCGNPTCKQKLGGFSWHGLPCSCGEWQSPAFQIHCARGGAEITGALSSEASEALWLEHLPAFALPAFWLWLSQLTCASANLAGGDHDMPLEPFHHVDVLGCVVNCLGTFRGTGKMKTAVFVIVPRRMMTYAGVCQRIGELDEERKEAMMEQGKPFCTLLILGLSSVILLKYGFLTFKVLLRPESLTTFDFIRALGGGIYLLVWSMFLLGHMQLSIWRIKLLAVSVSVVLLLREMIMDFQEDALMMAFRATAGLAMMDHCQALLLQSGFVVLRAAVKYTTSTVEELTMHIVGAVLLWVIWFTVQTCLKQFLLMTQKVADAKASLEAVRALLSSQCDAE</sequence>
<feature type="non-terminal residue" evidence="3">
    <location>
        <position position="714"/>
    </location>
</feature>
<reference evidence="3" key="1">
    <citation type="submission" date="2021-02" db="EMBL/GenBank/DDBJ databases">
        <authorList>
            <person name="Dougan E. K."/>
            <person name="Rhodes N."/>
            <person name="Thang M."/>
            <person name="Chan C."/>
        </authorList>
    </citation>
    <scope>NUCLEOTIDE SEQUENCE</scope>
</reference>
<dbReference type="OrthoDB" id="2017893at2759"/>
<protein>
    <submittedName>
        <fullName evidence="3">DUSP12 protein</fullName>
    </submittedName>
</protein>